<proteinExistence type="inferred from homology"/>
<dbReference type="AlphaFoldDB" id="A0A7W8M5A0"/>
<dbReference type="Gene3D" id="2.60.40.1500">
    <property type="entry name" value="Glycosyl hydrolase domain, family 39"/>
    <property type="match status" value="1"/>
</dbReference>
<organism evidence="5 6">
    <name type="scientific">Catenibacillus scindens</name>
    <dbReference type="NCBI Taxonomy" id="673271"/>
    <lineage>
        <taxon>Bacteria</taxon>
        <taxon>Bacillati</taxon>
        <taxon>Bacillota</taxon>
        <taxon>Clostridia</taxon>
        <taxon>Lachnospirales</taxon>
        <taxon>Lachnospiraceae</taxon>
        <taxon>Catenibacillus</taxon>
    </lineage>
</organism>
<dbReference type="InterPro" id="IPR017853">
    <property type="entry name" value="GH"/>
</dbReference>
<evidence type="ECO:0000256" key="3">
    <source>
        <dbReference type="ARBA" id="ARBA00023295"/>
    </source>
</evidence>
<evidence type="ECO:0000256" key="1">
    <source>
        <dbReference type="ARBA" id="ARBA00008875"/>
    </source>
</evidence>
<comment type="caution">
    <text evidence="5">The sequence shown here is derived from an EMBL/GenBank/DDBJ whole genome shotgun (WGS) entry which is preliminary data.</text>
</comment>
<dbReference type="SUPFAM" id="SSF51445">
    <property type="entry name" value="(Trans)glycosidases"/>
    <property type="match status" value="1"/>
</dbReference>
<dbReference type="RefSeq" id="WP_207720606.1">
    <property type="nucleotide sequence ID" value="NZ_JACHFW010000008.1"/>
</dbReference>
<evidence type="ECO:0000313" key="6">
    <source>
        <dbReference type="Proteomes" id="UP000543642"/>
    </source>
</evidence>
<gene>
    <name evidence="5" type="ORF">HNP82_002167</name>
</gene>
<keyword evidence="6" id="KW-1185">Reference proteome</keyword>
<accession>A0A7W8M5A0</accession>
<feature type="domain" description="Glycosyl hydrolases family 39 N-terminal catalytic" evidence="4">
    <location>
        <begin position="14"/>
        <end position="197"/>
    </location>
</feature>
<dbReference type="Gene3D" id="3.20.20.80">
    <property type="entry name" value="Glycosidases"/>
    <property type="match status" value="1"/>
</dbReference>
<keyword evidence="2" id="KW-0378">Hydrolase</keyword>
<evidence type="ECO:0000256" key="2">
    <source>
        <dbReference type="ARBA" id="ARBA00022801"/>
    </source>
</evidence>
<evidence type="ECO:0000259" key="4">
    <source>
        <dbReference type="Pfam" id="PF01229"/>
    </source>
</evidence>
<sequence length="346" mass="40630">MGEWRNYIDEMICRYLRDFAVLAETVRGFGTNIKVGGGGFSLRFGKEQFEELIRRWAKIDQRPSFISMYIYPYARKNSDMCLNNHVMRDGYMKSCLEFAAEVMAREGLNVRLTVTEWNCTVFNRNIINDTVYKGAWIVKNVLECMNLADVLAYWTGSDLYAEYIDQTPCLSGSVGLLTREGIRKPAWYAINFLNCLERFICKKTENVIVTRGKYHNYRILCHHYKSPDYRYYLKREDEISPEEAEVFFSGGRHSLRLYFELPVLFQNTYRLKFLRVNKNSGSVLDEWIAMSVPQYMDSEDTAYLKMRCTPHMTVRTYKENNGKIAFTTILEPNEIQLIFVECQGRI</sequence>
<evidence type="ECO:0000313" key="5">
    <source>
        <dbReference type="EMBL" id="MBB5265028.1"/>
    </source>
</evidence>
<dbReference type="EMBL" id="JACHFW010000008">
    <property type="protein sequence ID" value="MBB5265028.1"/>
    <property type="molecule type" value="Genomic_DNA"/>
</dbReference>
<dbReference type="GO" id="GO:0016798">
    <property type="term" value="F:hydrolase activity, acting on glycosyl bonds"/>
    <property type="evidence" value="ECO:0007669"/>
    <property type="project" value="UniProtKB-KW"/>
</dbReference>
<dbReference type="InterPro" id="IPR049166">
    <property type="entry name" value="GH39_cat"/>
</dbReference>
<keyword evidence="3" id="KW-0326">Glycosidase</keyword>
<protein>
    <submittedName>
        <fullName evidence="5">Beta-xylosidase</fullName>
    </submittedName>
</protein>
<dbReference type="Pfam" id="PF01229">
    <property type="entry name" value="Glyco_hydro_39"/>
    <property type="match status" value="1"/>
</dbReference>
<reference evidence="5 6" key="1">
    <citation type="submission" date="2020-08" db="EMBL/GenBank/DDBJ databases">
        <title>Genomic Encyclopedia of Type Strains, Phase IV (KMG-IV): sequencing the most valuable type-strain genomes for metagenomic binning, comparative biology and taxonomic classification.</title>
        <authorList>
            <person name="Goeker M."/>
        </authorList>
    </citation>
    <scope>NUCLEOTIDE SEQUENCE [LARGE SCALE GENOMIC DNA]</scope>
    <source>
        <strain evidence="5 6">DSM 106146</strain>
    </source>
</reference>
<dbReference type="SUPFAM" id="SSF51011">
    <property type="entry name" value="Glycosyl hydrolase domain"/>
    <property type="match status" value="1"/>
</dbReference>
<comment type="similarity">
    <text evidence="1">Belongs to the glycosyl hydrolase 39 family.</text>
</comment>
<dbReference type="Proteomes" id="UP000543642">
    <property type="component" value="Unassembled WGS sequence"/>
</dbReference>
<name>A0A7W8M5A0_9FIRM</name>